<dbReference type="GO" id="GO:0140662">
    <property type="term" value="F:ATP-dependent protein folding chaperone"/>
    <property type="evidence" value="ECO:0007669"/>
    <property type="project" value="InterPro"/>
</dbReference>
<dbReference type="Gene3D" id="3.90.640.10">
    <property type="entry name" value="Actin, Chain A, domain 4"/>
    <property type="match status" value="1"/>
</dbReference>
<dbReference type="OMA" id="IHEWASV"/>
<sequence length="520" mass="59607">MLIADHLQAVVKACKTAIRLSRERIFFGAGELDEMLEKIKTRITVPQMWTPDARRRMQKAAKKAGLGIVVLASEPQCALAYLVDNMAQVSVDKGRHLRKGDKVMVADLGSGTGDFVLYRLKENLSPNSRLESINESSGELCGSFLVDELLYLTLKRRKGRDWLIQAVQELKVTERDFERRALVAIEKVKREFGKDDDVGIGTIRGIGGTYRSFELTKKEIHAALDDVIRKIIKRIDRHVSKNRPDIMMITGGFAKSGYLMDKLRQRYDQRQAITVVRPNDADNDQSSPVAMGALIRYDNITIPALPSQYGYAVLRRETFQANLHQDAYESEEDWETEDADRRKFVTKSWVRSSPYDPDEDVVDDRIINIVPKGTKIVSDKTIEHKLQMEYYVPVDDPRITDEFVYLDREFKDHERSRVVRNEQETEEFRAGIHEWASVDIPLSGKKLKEGGFELVEVNKEKHWKLNARVLLKCSGQDMRVGYQVLSPKGFEEGKEGEFKGTEAFVVWDSLWEATHSEFLE</sequence>
<dbReference type="Pfam" id="PF00012">
    <property type="entry name" value="HSP70"/>
    <property type="match status" value="1"/>
</dbReference>
<dbReference type="Proteomes" id="UP000016933">
    <property type="component" value="Unassembled WGS sequence"/>
</dbReference>
<evidence type="ECO:0000256" key="2">
    <source>
        <dbReference type="ARBA" id="ARBA00022840"/>
    </source>
</evidence>
<dbReference type="PANTHER" id="PTHR42749:SF1">
    <property type="entry name" value="CELL SHAPE-DETERMINING PROTEIN MREB"/>
    <property type="match status" value="1"/>
</dbReference>
<dbReference type="HOGENOM" id="CLU_523758_0_0_1"/>
<evidence type="ECO:0000313" key="4">
    <source>
        <dbReference type="Proteomes" id="UP000016933"/>
    </source>
</evidence>
<name>N1PWY1_DOTSN</name>
<dbReference type="InterPro" id="IPR013126">
    <property type="entry name" value="Hsp_70_fam"/>
</dbReference>
<reference evidence="3 4" key="2">
    <citation type="journal article" date="2012" name="PLoS Pathog.">
        <title>Diverse lifestyles and strategies of plant pathogenesis encoded in the genomes of eighteen Dothideomycetes fungi.</title>
        <authorList>
            <person name="Ohm R.A."/>
            <person name="Feau N."/>
            <person name="Henrissat B."/>
            <person name="Schoch C.L."/>
            <person name="Horwitz B.A."/>
            <person name="Barry K.W."/>
            <person name="Condon B.J."/>
            <person name="Copeland A.C."/>
            <person name="Dhillon B."/>
            <person name="Glaser F."/>
            <person name="Hesse C.N."/>
            <person name="Kosti I."/>
            <person name="LaButti K."/>
            <person name="Lindquist E.A."/>
            <person name="Lucas S."/>
            <person name="Salamov A.A."/>
            <person name="Bradshaw R.E."/>
            <person name="Ciuffetti L."/>
            <person name="Hamelin R.C."/>
            <person name="Kema G.H.J."/>
            <person name="Lawrence C."/>
            <person name="Scott J.A."/>
            <person name="Spatafora J.W."/>
            <person name="Turgeon B.G."/>
            <person name="de Wit P.J.G.M."/>
            <person name="Zhong S."/>
            <person name="Goodwin S.B."/>
            <person name="Grigoriev I.V."/>
        </authorList>
    </citation>
    <scope>NUCLEOTIDE SEQUENCE [LARGE SCALE GENOMIC DNA]</scope>
    <source>
        <strain evidence="4">NZE10 / CBS 128990</strain>
    </source>
</reference>
<evidence type="ECO:0000313" key="3">
    <source>
        <dbReference type="EMBL" id="EME47927.1"/>
    </source>
</evidence>
<keyword evidence="2" id="KW-0067">ATP-binding</keyword>
<dbReference type="EMBL" id="KB446536">
    <property type="protein sequence ID" value="EME47927.1"/>
    <property type="molecule type" value="Genomic_DNA"/>
</dbReference>
<keyword evidence="1" id="KW-0547">Nucleotide-binding</keyword>
<reference evidence="4" key="1">
    <citation type="journal article" date="2012" name="PLoS Genet.">
        <title>The genomes of the fungal plant pathogens Cladosporium fulvum and Dothistroma septosporum reveal adaptation to different hosts and lifestyles but also signatures of common ancestry.</title>
        <authorList>
            <person name="de Wit P.J.G.M."/>
            <person name="van der Burgt A."/>
            <person name="Oekmen B."/>
            <person name="Stergiopoulos I."/>
            <person name="Abd-Elsalam K.A."/>
            <person name="Aerts A.L."/>
            <person name="Bahkali A.H."/>
            <person name="Beenen H.G."/>
            <person name="Chettri P."/>
            <person name="Cox M.P."/>
            <person name="Datema E."/>
            <person name="de Vries R.P."/>
            <person name="Dhillon B."/>
            <person name="Ganley A.R."/>
            <person name="Griffiths S.A."/>
            <person name="Guo Y."/>
            <person name="Hamelin R.C."/>
            <person name="Henrissat B."/>
            <person name="Kabir M.S."/>
            <person name="Jashni M.K."/>
            <person name="Kema G."/>
            <person name="Klaubauf S."/>
            <person name="Lapidus A."/>
            <person name="Levasseur A."/>
            <person name="Lindquist E."/>
            <person name="Mehrabi R."/>
            <person name="Ohm R.A."/>
            <person name="Owen T.J."/>
            <person name="Salamov A."/>
            <person name="Schwelm A."/>
            <person name="Schijlen E."/>
            <person name="Sun H."/>
            <person name="van den Burg H.A."/>
            <person name="van Ham R.C.H.J."/>
            <person name="Zhang S."/>
            <person name="Goodwin S.B."/>
            <person name="Grigoriev I.V."/>
            <person name="Collemare J."/>
            <person name="Bradshaw R.E."/>
        </authorList>
    </citation>
    <scope>NUCLEOTIDE SEQUENCE [LARGE SCALE GENOMIC DNA]</scope>
    <source>
        <strain evidence="4">NZE10 / CBS 128990</strain>
    </source>
</reference>
<protein>
    <submittedName>
        <fullName evidence="3">Uncharacterized protein</fullName>
    </submittedName>
</protein>
<gene>
    <name evidence="3" type="ORF">DOTSEDRAFT_124252</name>
</gene>
<dbReference type="eggNOG" id="ENOG502RB4W">
    <property type="taxonomic scope" value="Eukaryota"/>
</dbReference>
<dbReference type="AlphaFoldDB" id="N1PWY1"/>
<dbReference type="Gene3D" id="3.30.420.40">
    <property type="match status" value="2"/>
</dbReference>
<dbReference type="SUPFAM" id="SSF53067">
    <property type="entry name" value="Actin-like ATPase domain"/>
    <property type="match status" value="2"/>
</dbReference>
<organism evidence="3 4">
    <name type="scientific">Dothistroma septosporum (strain NZE10 / CBS 128990)</name>
    <name type="common">Red band needle blight fungus</name>
    <name type="synonym">Mycosphaerella pini</name>
    <dbReference type="NCBI Taxonomy" id="675120"/>
    <lineage>
        <taxon>Eukaryota</taxon>
        <taxon>Fungi</taxon>
        <taxon>Dikarya</taxon>
        <taxon>Ascomycota</taxon>
        <taxon>Pezizomycotina</taxon>
        <taxon>Dothideomycetes</taxon>
        <taxon>Dothideomycetidae</taxon>
        <taxon>Mycosphaerellales</taxon>
        <taxon>Mycosphaerellaceae</taxon>
        <taxon>Dothistroma</taxon>
    </lineage>
</organism>
<accession>N1PWY1</accession>
<dbReference type="STRING" id="675120.N1PWY1"/>
<dbReference type="PANTHER" id="PTHR42749">
    <property type="entry name" value="CELL SHAPE-DETERMINING PROTEIN MREB"/>
    <property type="match status" value="1"/>
</dbReference>
<dbReference type="InterPro" id="IPR043129">
    <property type="entry name" value="ATPase_NBD"/>
</dbReference>
<dbReference type="CDD" id="cd10170">
    <property type="entry name" value="ASKHA_NBD_HSP70"/>
    <property type="match status" value="1"/>
</dbReference>
<proteinExistence type="predicted"/>
<keyword evidence="4" id="KW-1185">Reference proteome</keyword>
<dbReference type="OrthoDB" id="3637243at2759"/>
<evidence type="ECO:0000256" key="1">
    <source>
        <dbReference type="ARBA" id="ARBA00022741"/>
    </source>
</evidence>
<dbReference type="GO" id="GO:0005524">
    <property type="term" value="F:ATP binding"/>
    <property type="evidence" value="ECO:0007669"/>
    <property type="project" value="UniProtKB-KW"/>
</dbReference>